<gene>
    <name evidence="9" type="primary">leuS</name>
    <name evidence="14" type="ORF">A3J00_00750</name>
</gene>
<evidence type="ECO:0000256" key="1">
    <source>
        <dbReference type="ARBA" id="ARBA00005594"/>
    </source>
</evidence>
<dbReference type="CDD" id="cd07958">
    <property type="entry name" value="Anticodon_Ia_Leu_BEm"/>
    <property type="match status" value="1"/>
</dbReference>
<evidence type="ECO:0000256" key="10">
    <source>
        <dbReference type="RuleBase" id="RU363035"/>
    </source>
</evidence>
<comment type="catalytic activity">
    <reaction evidence="8 9">
        <text>tRNA(Leu) + L-leucine + ATP = L-leucyl-tRNA(Leu) + AMP + diphosphate</text>
        <dbReference type="Rhea" id="RHEA:11688"/>
        <dbReference type="Rhea" id="RHEA-COMP:9613"/>
        <dbReference type="Rhea" id="RHEA-COMP:9622"/>
        <dbReference type="ChEBI" id="CHEBI:30616"/>
        <dbReference type="ChEBI" id="CHEBI:33019"/>
        <dbReference type="ChEBI" id="CHEBI:57427"/>
        <dbReference type="ChEBI" id="CHEBI:78442"/>
        <dbReference type="ChEBI" id="CHEBI:78494"/>
        <dbReference type="ChEBI" id="CHEBI:456215"/>
        <dbReference type="EC" id="6.1.1.4"/>
    </reaction>
</comment>
<dbReference type="SUPFAM" id="SSF52374">
    <property type="entry name" value="Nucleotidylyl transferase"/>
    <property type="match status" value="1"/>
</dbReference>
<dbReference type="CDD" id="cd00812">
    <property type="entry name" value="LeuRS_core"/>
    <property type="match status" value="1"/>
</dbReference>
<dbReference type="SUPFAM" id="SSF50677">
    <property type="entry name" value="ValRS/IleRS/LeuRS editing domain"/>
    <property type="match status" value="1"/>
</dbReference>
<keyword evidence="3 9" id="KW-0436">Ligase</keyword>
<evidence type="ECO:0000259" key="12">
    <source>
        <dbReference type="Pfam" id="PF08264"/>
    </source>
</evidence>
<feature type="short sequence motif" description="'KMSKS' region" evidence="9">
    <location>
        <begin position="594"/>
        <end position="598"/>
    </location>
</feature>
<dbReference type="Gene3D" id="3.10.20.590">
    <property type="match status" value="1"/>
</dbReference>
<dbReference type="EC" id="6.1.1.4" evidence="9"/>
<dbReference type="InterPro" id="IPR002302">
    <property type="entry name" value="Leu-tRNA-ligase"/>
</dbReference>
<dbReference type="InterPro" id="IPR009008">
    <property type="entry name" value="Val/Leu/Ile-tRNA-synth_edit"/>
</dbReference>
<evidence type="ECO:0000256" key="2">
    <source>
        <dbReference type="ARBA" id="ARBA00022490"/>
    </source>
</evidence>
<evidence type="ECO:0000256" key="7">
    <source>
        <dbReference type="ARBA" id="ARBA00023146"/>
    </source>
</evidence>
<dbReference type="NCBIfam" id="TIGR00396">
    <property type="entry name" value="leuS_bact"/>
    <property type="match status" value="1"/>
</dbReference>
<reference evidence="14 15" key="1">
    <citation type="journal article" date="2016" name="Nat. Commun.">
        <title>Thousands of microbial genomes shed light on interconnected biogeochemical processes in an aquifer system.</title>
        <authorList>
            <person name="Anantharaman K."/>
            <person name="Brown C.T."/>
            <person name="Hug L.A."/>
            <person name="Sharon I."/>
            <person name="Castelle C.J."/>
            <person name="Probst A.J."/>
            <person name="Thomas B.C."/>
            <person name="Singh A."/>
            <person name="Wilkins M.J."/>
            <person name="Karaoz U."/>
            <person name="Brodie E.L."/>
            <person name="Williams K.H."/>
            <person name="Hubbard S.S."/>
            <person name="Banfield J.F."/>
        </authorList>
    </citation>
    <scope>NUCLEOTIDE SEQUENCE [LARGE SCALE GENOMIC DNA]</scope>
</reference>
<dbReference type="Pfam" id="PF08264">
    <property type="entry name" value="Anticodon_1"/>
    <property type="match status" value="1"/>
</dbReference>
<dbReference type="FunFam" id="1.10.730.10:FF:000002">
    <property type="entry name" value="Leucine--tRNA ligase"/>
    <property type="match status" value="1"/>
</dbReference>
<feature type="domain" description="Aminoacyl-tRNA synthetase class Ia" evidence="11">
    <location>
        <begin position="431"/>
        <end position="622"/>
    </location>
</feature>
<dbReference type="STRING" id="1801725.A3J00_00750"/>
<accession>A0A1G2EXF1</accession>
<evidence type="ECO:0000313" key="15">
    <source>
        <dbReference type="Proteomes" id="UP000178428"/>
    </source>
</evidence>
<sequence length="808" mass="92828">MTDYDFKKIEKKWSDKWLKDKVYEPFDFAQDKPDLDKAKNPFYNLMMFPYPSAEGLHVGNVYAFVGADIYGRKKRMEGFDVFEPIGLDGFGIHSENYALKTGKHPKEQAEVSEKNFYKQMRMIGNGFSWDEKLETYDPDYYKWTQWIFVQMFKKGLAYRKKAMVNWCPKCLTVLADEQVLAGECERCGTKVIKKELEQWFFKITDYAERLLADLDKIDWSERVKIAQRNWIGKSEGASIRFPLVGVSGQPDEKHYVEVFTTRPDTLYGATFIVVSPELAKFWIDIGWQAPDKVKKYIADALAKRGQKDTEKEKTGIDSGIFSVNPANKEKIPVWVADYVLAGYGTGAIMAVPAHDQRDLEFWKAHRGSSIKGFNVVVYPDENIPDIIEIKDAYVGDGIMHNSGPFNGLLNVEAGKKITDFVGGKMEVKYHLRDWLISRQRYWGPPIPMIFCQKCDWQPASEKDLPVLLPDVKDFRPTGTDKSPLATVEGFVKTKCPKCGGDAERETDVSDTFLDSAWYFFRYPDVKNKKEPFSKKTIKKWLPIDMYTGGAEHAVLHLLYTRFLTKVFRDWGLVDFDEPFKKFRAHGLLIKDGAKMSKSKGNVVNPDEYIKKFGADVLRMYLMFLGPFEQGGDFRDESIAGIDRFLNRVWNLKDKIGDGKSIGTEILLHKSIKKIGEDIEKLHYNTAISQLMILLSGIEKGCDEKSFKIFLKLLAPFAPFVAEELWDDKTSIHKSKWPEYDEKKIKEETKTIIVQINGKIRDKFEVANDISEDNIKTQALARDKIKEILVGKKPKKIIIARGRLVNIVL</sequence>
<dbReference type="InterPro" id="IPR009080">
    <property type="entry name" value="tRNAsynth_Ia_anticodon-bd"/>
</dbReference>
<keyword evidence="4 9" id="KW-0547">Nucleotide-binding</keyword>
<dbReference type="InterPro" id="IPR014729">
    <property type="entry name" value="Rossmann-like_a/b/a_fold"/>
</dbReference>
<dbReference type="Gene3D" id="1.10.730.10">
    <property type="entry name" value="Isoleucyl-tRNA Synthetase, Domain 1"/>
    <property type="match status" value="1"/>
</dbReference>
<comment type="caution">
    <text evidence="9">Lacks conserved residue(s) required for the propagation of feature annotation.</text>
</comment>
<dbReference type="GO" id="GO:0005829">
    <property type="term" value="C:cytosol"/>
    <property type="evidence" value="ECO:0007669"/>
    <property type="project" value="TreeGrafter"/>
</dbReference>
<evidence type="ECO:0000256" key="4">
    <source>
        <dbReference type="ARBA" id="ARBA00022741"/>
    </source>
</evidence>
<comment type="caution">
    <text evidence="14">The sequence shown here is derived from an EMBL/GenBank/DDBJ whole genome shotgun (WGS) entry which is preliminary data.</text>
</comment>
<protein>
    <recommendedName>
        <fullName evidence="9">Leucine--tRNA ligase</fullName>
        <ecNumber evidence="9">6.1.1.4</ecNumber>
    </recommendedName>
    <alternativeName>
        <fullName evidence="9">Leucyl-tRNA synthetase</fullName>
        <shortName evidence="9">LeuRS</shortName>
    </alternativeName>
</protein>
<dbReference type="SUPFAM" id="SSF47323">
    <property type="entry name" value="Anticodon-binding domain of a subclass of class I aminoacyl-tRNA synthetases"/>
    <property type="match status" value="1"/>
</dbReference>
<keyword evidence="6 9" id="KW-0648">Protein biosynthesis</keyword>
<dbReference type="InterPro" id="IPR001412">
    <property type="entry name" value="aa-tRNA-synth_I_CS"/>
</dbReference>
<dbReference type="HAMAP" id="MF_00049_B">
    <property type="entry name" value="Leu_tRNA_synth_B"/>
    <property type="match status" value="1"/>
</dbReference>
<evidence type="ECO:0000259" key="13">
    <source>
        <dbReference type="Pfam" id="PF13603"/>
    </source>
</evidence>
<dbReference type="AlphaFoldDB" id="A0A1G2EXF1"/>
<dbReference type="Pfam" id="PF13603">
    <property type="entry name" value="tRNA-synt_1_2"/>
    <property type="match status" value="1"/>
</dbReference>
<dbReference type="Gene3D" id="3.40.50.620">
    <property type="entry name" value="HUPs"/>
    <property type="match status" value="2"/>
</dbReference>
<dbReference type="PANTHER" id="PTHR43740:SF2">
    <property type="entry name" value="LEUCINE--TRNA LIGASE, MITOCHONDRIAL"/>
    <property type="match status" value="1"/>
</dbReference>
<organism evidence="14 15">
    <name type="scientific">Candidatus Niyogibacteria bacterium RIFCSPLOWO2_02_FULL_45_13</name>
    <dbReference type="NCBI Taxonomy" id="1801725"/>
    <lineage>
        <taxon>Bacteria</taxon>
        <taxon>Candidatus Niyogiibacteriota</taxon>
    </lineage>
</organism>
<dbReference type="PRINTS" id="PR00985">
    <property type="entry name" value="TRNASYNTHLEU"/>
</dbReference>
<dbReference type="InterPro" id="IPR025709">
    <property type="entry name" value="Leu_tRNA-synth_edit"/>
</dbReference>
<keyword evidence="2 9" id="KW-0963">Cytoplasm</keyword>
<feature type="domain" description="Methionyl/Valyl/Leucyl/Isoleucyl-tRNA synthetase anticodon-binding" evidence="12">
    <location>
        <begin position="667"/>
        <end position="771"/>
    </location>
</feature>
<keyword evidence="5 9" id="KW-0067">ATP-binding</keyword>
<evidence type="ECO:0000256" key="3">
    <source>
        <dbReference type="ARBA" id="ARBA00022598"/>
    </source>
</evidence>
<evidence type="ECO:0000259" key="11">
    <source>
        <dbReference type="Pfam" id="PF00133"/>
    </source>
</evidence>
<comment type="subcellular location">
    <subcellularLocation>
        <location evidence="9">Cytoplasm</location>
    </subcellularLocation>
</comment>
<feature type="binding site" evidence="9">
    <location>
        <position position="597"/>
    </location>
    <ligand>
        <name>ATP</name>
        <dbReference type="ChEBI" id="CHEBI:30616"/>
    </ligand>
</feature>
<dbReference type="InterPro" id="IPR002300">
    <property type="entry name" value="aa-tRNA-synth_Ia"/>
</dbReference>
<dbReference type="EMBL" id="MHMR01000026">
    <property type="protein sequence ID" value="OGZ30182.1"/>
    <property type="molecule type" value="Genomic_DNA"/>
</dbReference>
<dbReference type="Proteomes" id="UP000178428">
    <property type="component" value="Unassembled WGS sequence"/>
</dbReference>
<proteinExistence type="inferred from homology"/>
<evidence type="ECO:0000256" key="8">
    <source>
        <dbReference type="ARBA" id="ARBA00047469"/>
    </source>
</evidence>
<evidence type="ECO:0000313" key="14">
    <source>
        <dbReference type="EMBL" id="OGZ30182.1"/>
    </source>
</evidence>
<dbReference type="GO" id="GO:0002161">
    <property type="term" value="F:aminoacyl-tRNA deacylase activity"/>
    <property type="evidence" value="ECO:0007669"/>
    <property type="project" value="InterPro"/>
</dbReference>
<feature type="domain" description="Leucyl-tRNA synthetase editing" evidence="13">
    <location>
        <begin position="228"/>
        <end position="420"/>
    </location>
</feature>
<evidence type="ECO:0000256" key="5">
    <source>
        <dbReference type="ARBA" id="ARBA00022840"/>
    </source>
</evidence>
<feature type="domain" description="Aminoacyl-tRNA synthetase class Ia" evidence="11">
    <location>
        <begin position="13"/>
        <end position="223"/>
    </location>
</feature>
<dbReference type="InterPro" id="IPR013155">
    <property type="entry name" value="M/V/L/I-tRNA-synth_anticd-bd"/>
</dbReference>
<dbReference type="Pfam" id="PF00133">
    <property type="entry name" value="tRNA-synt_1"/>
    <property type="match status" value="2"/>
</dbReference>
<dbReference type="GO" id="GO:0006429">
    <property type="term" value="P:leucyl-tRNA aminoacylation"/>
    <property type="evidence" value="ECO:0007669"/>
    <property type="project" value="UniProtKB-UniRule"/>
</dbReference>
<name>A0A1G2EXF1_9BACT</name>
<keyword evidence="7 9" id="KW-0030">Aminoacyl-tRNA synthetase</keyword>
<evidence type="ECO:0000256" key="9">
    <source>
        <dbReference type="HAMAP-Rule" id="MF_00049"/>
    </source>
</evidence>
<dbReference type="Gene3D" id="3.90.740.10">
    <property type="entry name" value="Valyl/Leucyl/Isoleucyl-tRNA synthetase, editing domain"/>
    <property type="match status" value="1"/>
</dbReference>
<dbReference type="PANTHER" id="PTHR43740">
    <property type="entry name" value="LEUCYL-TRNA SYNTHETASE"/>
    <property type="match status" value="1"/>
</dbReference>
<evidence type="ECO:0000256" key="6">
    <source>
        <dbReference type="ARBA" id="ARBA00022917"/>
    </source>
</evidence>
<dbReference type="PROSITE" id="PS00178">
    <property type="entry name" value="AA_TRNA_LIGASE_I"/>
    <property type="match status" value="1"/>
</dbReference>
<dbReference type="GO" id="GO:0005524">
    <property type="term" value="F:ATP binding"/>
    <property type="evidence" value="ECO:0007669"/>
    <property type="project" value="UniProtKB-UniRule"/>
</dbReference>
<dbReference type="GO" id="GO:0004823">
    <property type="term" value="F:leucine-tRNA ligase activity"/>
    <property type="evidence" value="ECO:0007669"/>
    <property type="project" value="UniProtKB-UniRule"/>
</dbReference>
<comment type="similarity">
    <text evidence="1 9 10">Belongs to the class-I aminoacyl-tRNA synthetase family.</text>
</comment>